<evidence type="ECO:0000256" key="2">
    <source>
        <dbReference type="ARBA" id="ARBA00004173"/>
    </source>
</evidence>
<keyword evidence="5" id="KW-0378">Hydrolase</keyword>
<reference evidence="11" key="1">
    <citation type="submission" date="2021-02" db="EMBL/GenBank/DDBJ databases">
        <title>First Annotated Genome of the Yellow-green Alga Tribonema minus.</title>
        <authorList>
            <person name="Mahan K.M."/>
        </authorList>
    </citation>
    <scope>NUCLEOTIDE SEQUENCE</scope>
    <source>
        <strain evidence="11">UTEX B ZZ1240</strain>
    </source>
</reference>
<dbReference type="Gene3D" id="3.30.830.10">
    <property type="entry name" value="Metalloenzyme, LuxS/M16 peptidase-like"/>
    <property type="match status" value="2"/>
</dbReference>
<dbReference type="EMBL" id="JAFCMP010000060">
    <property type="protein sequence ID" value="KAG5188918.1"/>
    <property type="molecule type" value="Genomic_DNA"/>
</dbReference>
<dbReference type="AlphaFoldDB" id="A0A836CKR9"/>
<dbReference type="Pfam" id="PF00675">
    <property type="entry name" value="Peptidase_M16"/>
    <property type="match status" value="1"/>
</dbReference>
<dbReference type="GO" id="GO:0005739">
    <property type="term" value="C:mitochondrion"/>
    <property type="evidence" value="ECO:0007669"/>
    <property type="project" value="UniProtKB-SubCell"/>
</dbReference>
<dbReference type="PANTHER" id="PTHR11851">
    <property type="entry name" value="METALLOPROTEASE"/>
    <property type="match status" value="1"/>
</dbReference>
<keyword evidence="7" id="KW-0482">Metalloprotease</keyword>
<protein>
    <submittedName>
        <fullName evidence="11">Metalloenzyme, LuxS/M16 peptidase-like protein</fullName>
    </submittedName>
</protein>
<evidence type="ECO:0000256" key="4">
    <source>
        <dbReference type="ARBA" id="ARBA00022723"/>
    </source>
</evidence>
<proteinExistence type="predicted"/>
<keyword evidence="12" id="KW-1185">Reference proteome</keyword>
<gene>
    <name evidence="11" type="ORF">JKP88DRAFT_271663</name>
</gene>
<dbReference type="GO" id="GO:0008237">
    <property type="term" value="F:metallopeptidase activity"/>
    <property type="evidence" value="ECO:0007669"/>
    <property type="project" value="UniProtKB-KW"/>
</dbReference>
<evidence type="ECO:0000313" key="12">
    <source>
        <dbReference type="Proteomes" id="UP000664859"/>
    </source>
</evidence>
<evidence type="ECO:0000259" key="9">
    <source>
        <dbReference type="Pfam" id="PF00675"/>
    </source>
</evidence>
<dbReference type="GO" id="GO:0006508">
    <property type="term" value="P:proteolysis"/>
    <property type="evidence" value="ECO:0007669"/>
    <property type="project" value="UniProtKB-KW"/>
</dbReference>
<keyword evidence="4" id="KW-0479">Metal-binding</keyword>
<dbReference type="InterPro" id="IPR050361">
    <property type="entry name" value="MPP/UQCRC_Complex"/>
</dbReference>
<dbReference type="Proteomes" id="UP000664859">
    <property type="component" value="Unassembled WGS sequence"/>
</dbReference>
<keyword evidence="8" id="KW-0496">Mitochondrion</keyword>
<comment type="subcellular location">
    <subcellularLocation>
        <location evidence="2">Mitochondrion</location>
    </subcellularLocation>
</comment>
<dbReference type="SUPFAM" id="SSF63411">
    <property type="entry name" value="LuxS/MPP-like metallohydrolase"/>
    <property type="match status" value="2"/>
</dbReference>
<evidence type="ECO:0000259" key="10">
    <source>
        <dbReference type="Pfam" id="PF05193"/>
    </source>
</evidence>
<sequence length="476" mass="49379">MAASLMRSAASRACGRHIAQAVGRQGVASRTMATAHAAEIHFPPSVLHAPGTEMTRLDNGVRVATEARGGELASLSIAVDAGTRMESDAAAGTCAVLGKLAFAGQAKEVAAMGGHFSAEARRETTIFRATVARKDVNAALAVLAKAASAANAGAAAVAAAKGEVLCDLEGARLRPEDHLLDHLHDAAFLGSPLGRSVLGTPATVSALSADDVAAFASAFYTGPRTVVAAAGAVEHDAVVAAAAAALGARPGGGAADVDAPLADAPFVGSDKRIRFDNKPLARVALAFKGPAATSEYALPLQLAAATMGSWDRTSGIGTDVGTRWALANAENNAAYKAEVSTIAYRDTGLLVVTGTAPDVGLDNFMWFTLEALVRMCHKVTDEEVARGKTALKTQLMLATAAPAGACDDITRQVLSVGRRVHATELFARLDALSTSDVRNTVNEFVNDQDHALAAVGPIFELPDYNWIRRRSYWLRY</sequence>
<keyword evidence="6" id="KW-0862">Zinc</keyword>
<evidence type="ECO:0000256" key="6">
    <source>
        <dbReference type="ARBA" id="ARBA00022833"/>
    </source>
</evidence>
<dbReference type="InterPro" id="IPR011765">
    <property type="entry name" value="Pept_M16_N"/>
</dbReference>
<evidence type="ECO:0000313" key="11">
    <source>
        <dbReference type="EMBL" id="KAG5188918.1"/>
    </source>
</evidence>
<dbReference type="Pfam" id="PF05193">
    <property type="entry name" value="Peptidase_M16_C"/>
    <property type="match status" value="1"/>
</dbReference>
<feature type="domain" description="Peptidase M16 N-terminal" evidence="9">
    <location>
        <begin position="62"/>
        <end position="200"/>
    </location>
</feature>
<dbReference type="GO" id="GO:0046872">
    <property type="term" value="F:metal ion binding"/>
    <property type="evidence" value="ECO:0007669"/>
    <property type="project" value="UniProtKB-KW"/>
</dbReference>
<evidence type="ECO:0000256" key="7">
    <source>
        <dbReference type="ARBA" id="ARBA00023049"/>
    </source>
</evidence>
<comment type="caution">
    <text evidence="11">The sequence shown here is derived from an EMBL/GenBank/DDBJ whole genome shotgun (WGS) entry which is preliminary data.</text>
</comment>
<keyword evidence="3" id="KW-0645">Protease</keyword>
<dbReference type="InterPro" id="IPR011249">
    <property type="entry name" value="Metalloenz_LuxS/M16"/>
</dbReference>
<dbReference type="InterPro" id="IPR007863">
    <property type="entry name" value="Peptidase_M16_C"/>
</dbReference>
<evidence type="ECO:0000256" key="5">
    <source>
        <dbReference type="ARBA" id="ARBA00022801"/>
    </source>
</evidence>
<evidence type="ECO:0000256" key="8">
    <source>
        <dbReference type="ARBA" id="ARBA00023128"/>
    </source>
</evidence>
<comment type="cofactor">
    <cofactor evidence="1">
        <name>Zn(2+)</name>
        <dbReference type="ChEBI" id="CHEBI:29105"/>
    </cofactor>
</comment>
<evidence type="ECO:0000256" key="3">
    <source>
        <dbReference type="ARBA" id="ARBA00022670"/>
    </source>
</evidence>
<accession>A0A836CKR9</accession>
<dbReference type="PANTHER" id="PTHR11851:SF149">
    <property type="entry name" value="GH01077P"/>
    <property type="match status" value="1"/>
</dbReference>
<feature type="domain" description="Peptidase M16 C-terminal" evidence="10">
    <location>
        <begin position="207"/>
        <end position="391"/>
    </location>
</feature>
<name>A0A836CKR9_9STRA</name>
<organism evidence="11 12">
    <name type="scientific">Tribonema minus</name>
    <dbReference type="NCBI Taxonomy" id="303371"/>
    <lineage>
        <taxon>Eukaryota</taxon>
        <taxon>Sar</taxon>
        <taxon>Stramenopiles</taxon>
        <taxon>Ochrophyta</taxon>
        <taxon>PX clade</taxon>
        <taxon>Xanthophyceae</taxon>
        <taxon>Tribonematales</taxon>
        <taxon>Tribonemataceae</taxon>
        <taxon>Tribonema</taxon>
    </lineage>
</organism>
<dbReference type="OrthoDB" id="199785at2759"/>
<evidence type="ECO:0000256" key="1">
    <source>
        <dbReference type="ARBA" id="ARBA00001947"/>
    </source>
</evidence>